<proteinExistence type="predicted"/>
<dbReference type="EMBL" id="LZMZ01000051">
    <property type="protein sequence ID" value="OBX73754.1"/>
    <property type="molecule type" value="Genomic_DNA"/>
</dbReference>
<accession>A0A1B8Q8Z8</accession>
<evidence type="ECO:0008006" key="3">
    <source>
        <dbReference type="Google" id="ProtNLM"/>
    </source>
</evidence>
<organism evidence="1 2">
    <name type="scientific">Faucicola atlantae</name>
    <dbReference type="NCBI Taxonomy" id="34059"/>
    <lineage>
        <taxon>Bacteria</taxon>
        <taxon>Pseudomonadati</taxon>
        <taxon>Pseudomonadota</taxon>
        <taxon>Gammaproteobacteria</taxon>
        <taxon>Moraxellales</taxon>
        <taxon>Moraxellaceae</taxon>
        <taxon>Faucicola</taxon>
    </lineage>
</organism>
<dbReference type="OrthoDB" id="1684418at2"/>
<dbReference type="InterPro" id="IPR021739">
    <property type="entry name" value="SaV-like"/>
</dbReference>
<gene>
    <name evidence="1" type="ORF">A9308_00660</name>
</gene>
<dbReference type="RefSeq" id="WP_067238534.1">
    <property type="nucleotide sequence ID" value="NZ_LZMZ01000051.1"/>
</dbReference>
<comment type="caution">
    <text evidence="1">The sequence shown here is derived from an EMBL/GenBank/DDBJ whole genome shotgun (WGS) entry which is preliminary data.</text>
</comment>
<dbReference type="STRING" id="34059.A9308_00660"/>
<protein>
    <recommendedName>
        <fullName evidence="3">Protein of unknwon function (DUF3310)</fullName>
    </recommendedName>
</protein>
<evidence type="ECO:0000313" key="2">
    <source>
        <dbReference type="Proteomes" id="UP000092508"/>
    </source>
</evidence>
<name>A0A1B8Q8Z8_9GAMM</name>
<dbReference type="Pfam" id="PF11753">
    <property type="entry name" value="DUF3310"/>
    <property type="match status" value="1"/>
</dbReference>
<reference evidence="1 2" key="1">
    <citation type="submission" date="2016-06" db="EMBL/GenBank/DDBJ databases">
        <title>Draft genome of Moraxella atlantae CCUG 66109.</title>
        <authorList>
            <person name="Salva-Serra F."/>
            <person name="Engstrom-Jakobsson H."/>
            <person name="Thorell K."/>
            <person name="Gonzales-Siles L."/>
            <person name="Karlsson R."/>
            <person name="Boulund F."/>
            <person name="Engstrand L."/>
            <person name="Kristiansson E."/>
            <person name="Moore E."/>
        </authorList>
    </citation>
    <scope>NUCLEOTIDE SEQUENCE [LARGE SCALE GENOMIC DNA]</scope>
    <source>
        <strain evidence="1 2">CCUG 66109</strain>
    </source>
</reference>
<evidence type="ECO:0000313" key="1">
    <source>
        <dbReference type="EMBL" id="OBX73754.1"/>
    </source>
</evidence>
<sequence length="82" mass="9188">MSDFEGLGEHDNVNNPAHYTAGAIECIDAIRAALTEEEFRGFCKGNIIKYVWRERLKGGDESIEKATWYGKQIIEGVHDVCA</sequence>
<dbReference type="AlphaFoldDB" id="A0A1B8Q8Z8"/>
<dbReference type="Proteomes" id="UP000092508">
    <property type="component" value="Unassembled WGS sequence"/>
</dbReference>